<protein>
    <submittedName>
        <fullName evidence="2">Uncharacterized protein</fullName>
    </submittedName>
</protein>
<gene>
    <name evidence="2" type="ORF">MSAR_24430</name>
</gene>
<dbReference type="AlphaFoldDB" id="A0A7I7SQP2"/>
<evidence type="ECO:0000313" key="2">
    <source>
        <dbReference type="EMBL" id="BBY59307.1"/>
    </source>
</evidence>
<name>A0A7I7SQP2_9MYCO</name>
<reference evidence="2 3" key="1">
    <citation type="journal article" date="2019" name="Emerg. Microbes Infect.">
        <title>Comprehensive subspecies identification of 175 nontuberculous mycobacteria species based on 7547 genomic profiles.</title>
        <authorList>
            <person name="Matsumoto Y."/>
            <person name="Kinjo T."/>
            <person name="Motooka D."/>
            <person name="Nabeya D."/>
            <person name="Jung N."/>
            <person name="Uechi K."/>
            <person name="Horii T."/>
            <person name="Iida T."/>
            <person name="Fujita J."/>
            <person name="Nakamura S."/>
        </authorList>
    </citation>
    <scope>NUCLEOTIDE SEQUENCE [LARGE SCALE GENOMIC DNA]</scope>
    <source>
        <strain evidence="2 3">JCM 30395</strain>
    </source>
</reference>
<dbReference type="Proteomes" id="UP000466445">
    <property type="component" value="Chromosome"/>
</dbReference>
<evidence type="ECO:0000256" key="1">
    <source>
        <dbReference type="SAM" id="MobiDB-lite"/>
    </source>
</evidence>
<accession>A0A7I7SQP2</accession>
<evidence type="ECO:0000313" key="3">
    <source>
        <dbReference type="Proteomes" id="UP000466445"/>
    </source>
</evidence>
<dbReference type="KEGG" id="msar:MSAR_24430"/>
<organism evidence="2 3">
    <name type="scientific">Mycolicibacterium sarraceniae</name>
    <dbReference type="NCBI Taxonomy" id="1534348"/>
    <lineage>
        <taxon>Bacteria</taxon>
        <taxon>Bacillati</taxon>
        <taxon>Actinomycetota</taxon>
        <taxon>Actinomycetes</taxon>
        <taxon>Mycobacteriales</taxon>
        <taxon>Mycobacteriaceae</taxon>
        <taxon>Mycolicibacterium</taxon>
    </lineage>
</organism>
<dbReference type="RefSeq" id="WP_163697251.1">
    <property type="nucleotide sequence ID" value="NZ_AP022595.1"/>
</dbReference>
<sequence length="198" mass="19575">MTISLVIAPNTAEAHIARSVHVSAIQLQAGARELTAPSQTAASTPQANALGPTPRNLVKAVATIALASLWYAAFPITLPVSLGLGVALGVALSCLGGCGASLNAVTVLELGFGLFALGPLNAVQAALDALVPHSNSVAAEHRATGGPAGSRRTASAGANVDRMPTTHPTAKAASTQAGDNKRSHTGGSGRGVGKKGLP</sequence>
<feature type="region of interest" description="Disordered" evidence="1">
    <location>
        <begin position="140"/>
        <end position="198"/>
    </location>
</feature>
<dbReference type="EMBL" id="AP022595">
    <property type="protein sequence ID" value="BBY59307.1"/>
    <property type="molecule type" value="Genomic_DNA"/>
</dbReference>
<proteinExistence type="predicted"/>
<feature type="compositionally biased region" description="Polar residues" evidence="1">
    <location>
        <begin position="166"/>
        <end position="178"/>
    </location>
</feature>
<keyword evidence="3" id="KW-1185">Reference proteome</keyword>